<name>A0A1G1WD39_9BACT</name>
<organism evidence="1 2">
    <name type="scientific">Candidatus Woykebacteria bacterium RBG_16_43_9</name>
    <dbReference type="NCBI Taxonomy" id="1802596"/>
    <lineage>
        <taxon>Bacteria</taxon>
        <taxon>Candidatus Woykeibacteriota</taxon>
    </lineage>
</organism>
<dbReference type="STRING" id="1802596.A2Z11_04715"/>
<evidence type="ECO:0000313" key="2">
    <source>
        <dbReference type="Proteomes" id="UP000176389"/>
    </source>
</evidence>
<evidence type="ECO:0000313" key="1">
    <source>
        <dbReference type="EMBL" id="OGY25609.1"/>
    </source>
</evidence>
<protein>
    <submittedName>
        <fullName evidence="1">Uncharacterized protein</fullName>
    </submittedName>
</protein>
<dbReference type="EMBL" id="MHCS01000044">
    <property type="protein sequence ID" value="OGY25609.1"/>
    <property type="molecule type" value="Genomic_DNA"/>
</dbReference>
<proteinExistence type="predicted"/>
<dbReference type="Proteomes" id="UP000176389">
    <property type="component" value="Unassembled WGS sequence"/>
</dbReference>
<accession>A0A1G1WD39</accession>
<dbReference type="AlphaFoldDB" id="A0A1G1WD39"/>
<gene>
    <name evidence="1" type="ORF">A2Z11_04715</name>
</gene>
<sequence length="87" mass="10038">MALKKVVPVRIRINEPNDDPARRPIPKLRAHMPRLGAVFSDDPRDLLLKAEQMFQSKVRVLQERGYAIDLPLETPSQGMYAFIRLEI</sequence>
<comment type="caution">
    <text evidence="1">The sequence shown here is derived from an EMBL/GenBank/DDBJ whole genome shotgun (WGS) entry which is preliminary data.</text>
</comment>
<reference evidence="1 2" key="1">
    <citation type="journal article" date="2016" name="Nat. Commun.">
        <title>Thousands of microbial genomes shed light on interconnected biogeochemical processes in an aquifer system.</title>
        <authorList>
            <person name="Anantharaman K."/>
            <person name="Brown C.T."/>
            <person name="Hug L.A."/>
            <person name="Sharon I."/>
            <person name="Castelle C.J."/>
            <person name="Probst A.J."/>
            <person name="Thomas B.C."/>
            <person name="Singh A."/>
            <person name="Wilkins M.J."/>
            <person name="Karaoz U."/>
            <person name="Brodie E.L."/>
            <person name="Williams K.H."/>
            <person name="Hubbard S.S."/>
            <person name="Banfield J.F."/>
        </authorList>
    </citation>
    <scope>NUCLEOTIDE SEQUENCE [LARGE SCALE GENOMIC DNA]</scope>
</reference>